<reference evidence="3" key="1">
    <citation type="journal article" date="2010" name="Science">
        <title>Signatures of adaptation to obligate biotrophy in the Hyaloperonospora arabidopsidis genome.</title>
        <authorList>
            <person name="Baxter L."/>
            <person name="Tripathy S."/>
            <person name="Ishaque N."/>
            <person name="Boot N."/>
            <person name="Cabral A."/>
            <person name="Kemen E."/>
            <person name="Thines M."/>
            <person name="Ah-Fong A."/>
            <person name="Anderson R."/>
            <person name="Badejoko W."/>
            <person name="Bittner-Eddy P."/>
            <person name="Boore J.L."/>
            <person name="Chibucos M.C."/>
            <person name="Coates M."/>
            <person name="Dehal P."/>
            <person name="Delehaunty K."/>
            <person name="Dong S."/>
            <person name="Downton P."/>
            <person name="Dumas B."/>
            <person name="Fabro G."/>
            <person name="Fronick C."/>
            <person name="Fuerstenberg S.I."/>
            <person name="Fulton L."/>
            <person name="Gaulin E."/>
            <person name="Govers F."/>
            <person name="Hughes L."/>
            <person name="Humphray S."/>
            <person name="Jiang R.H."/>
            <person name="Judelson H."/>
            <person name="Kamoun S."/>
            <person name="Kyung K."/>
            <person name="Meijer H."/>
            <person name="Minx P."/>
            <person name="Morris P."/>
            <person name="Nelson J."/>
            <person name="Phuntumart V."/>
            <person name="Qutob D."/>
            <person name="Rehmany A."/>
            <person name="Rougon-Cardoso A."/>
            <person name="Ryden P."/>
            <person name="Torto-Alalibo T."/>
            <person name="Studholme D."/>
            <person name="Wang Y."/>
            <person name="Win J."/>
            <person name="Wood J."/>
            <person name="Clifton S.W."/>
            <person name="Rogers J."/>
            <person name="Van den Ackerveken G."/>
            <person name="Jones J.D."/>
            <person name="McDowell J.M."/>
            <person name="Beynon J."/>
            <person name="Tyler B.M."/>
        </authorList>
    </citation>
    <scope>NUCLEOTIDE SEQUENCE [LARGE SCALE GENOMIC DNA]</scope>
    <source>
        <strain evidence="3">Emoy2</strain>
    </source>
</reference>
<organism evidence="2 3">
    <name type="scientific">Hyaloperonospora arabidopsidis (strain Emoy2)</name>
    <name type="common">Downy mildew agent</name>
    <name type="synonym">Peronospora arabidopsidis</name>
    <dbReference type="NCBI Taxonomy" id="559515"/>
    <lineage>
        <taxon>Eukaryota</taxon>
        <taxon>Sar</taxon>
        <taxon>Stramenopiles</taxon>
        <taxon>Oomycota</taxon>
        <taxon>Peronosporomycetes</taxon>
        <taxon>Peronosporales</taxon>
        <taxon>Peronosporaceae</taxon>
        <taxon>Hyaloperonospora</taxon>
    </lineage>
</organism>
<dbReference type="HOGENOM" id="CLU_2727632_0_0_1"/>
<evidence type="ECO:0000313" key="3">
    <source>
        <dbReference type="Proteomes" id="UP000011713"/>
    </source>
</evidence>
<dbReference type="InParanoid" id="M4B2L7"/>
<name>M4B2L7_HYAAE</name>
<dbReference type="AlphaFoldDB" id="M4B2L7"/>
<evidence type="ECO:0000313" key="2">
    <source>
        <dbReference type="EnsemblProtists" id="HpaP800515"/>
    </source>
</evidence>
<accession>M4B2L7</accession>
<proteinExistence type="predicted"/>
<keyword evidence="3" id="KW-1185">Reference proteome</keyword>
<dbReference type="VEuPathDB" id="FungiDB:HpaG800515"/>
<sequence>MGAQEIVFIFKVVLLSKPSVPMPISTPSSATLSLVLTTSPGLSSVTEAIEEKENQVIGGEKEADPSRRPPNQ</sequence>
<evidence type="ECO:0000256" key="1">
    <source>
        <dbReference type="SAM" id="MobiDB-lite"/>
    </source>
</evidence>
<protein>
    <submittedName>
        <fullName evidence="2">Uncharacterized protein</fullName>
    </submittedName>
</protein>
<dbReference type="EnsemblProtists" id="HpaT800515">
    <property type="protein sequence ID" value="HpaP800515"/>
    <property type="gene ID" value="HpaG800515"/>
</dbReference>
<feature type="compositionally biased region" description="Basic and acidic residues" evidence="1">
    <location>
        <begin position="49"/>
        <end position="72"/>
    </location>
</feature>
<dbReference type="EMBL" id="JH598094">
    <property type="status" value="NOT_ANNOTATED_CDS"/>
    <property type="molecule type" value="Genomic_DNA"/>
</dbReference>
<dbReference type="Proteomes" id="UP000011713">
    <property type="component" value="Unassembled WGS sequence"/>
</dbReference>
<feature type="region of interest" description="Disordered" evidence="1">
    <location>
        <begin position="45"/>
        <end position="72"/>
    </location>
</feature>
<reference evidence="2" key="2">
    <citation type="submission" date="2015-06" db="UniProtKB">
        <authorList>
            <consortium name="EnsemblProtists"/>
        </authorList>
    </citation>
    <scope>IDENTIFICATION</scope>
    <source>
        <strain evidence="2">Emoy2</strain>
    </source>
</reference>